<dbReference type="PROSITE" id="PS50983">
    <property type="entry name" value="FE_B12_PBP"/>
    <property type="match status" value="1"/>
</dbReference>
<dbReference type="GO" id="GO:1901678">
    <property type="term" value="P:iron coordination entity transport"/>
    <property type="evidence" value="ECO:0007669"/>
    <property type="project" value="UniProtKB-ARBA"/>
</dbReference>
<evidence type="ECO:0000256" key="1">
    <source>
        <dbReference type="ARBA" id="ARBA00004196"/>
    </source>
</evidence>
<dbReference type="EMBL" id="SHKL01000001">
    <property type="protein sequence ID" value="RZT86829.1"/>
    <property type="molecule type" value="Genomic_DNA"/>
</dbReference>
<name>A0A4Q7V2N1_PSEST</name>
<keyword evidence="3" id="KW-0813">Transport</keyword>
<dbReference type="PANTHER" id="PTHR30532">
    <property type="entry name" value="IRON III DICITRATE-BINDING PERIPLASMIC PROTEIN"/>
    <property type="match status" value="1"/>
</dbReference>
<feature type="compositionally biased region" description="Low complexity" evidence="5">
    <location>
        <begin position="25"/>
        <end position="38"/>
    </location>
</feature>
<evidence type="ECO:0000259" key="7">
    <source>
        <dbReference type="PROSITE" id="PS50983"/>
    </source>
</evidence>
<dbReference type="GO" id="GO:0030288">
    <property type="term" value="C:outer membrane-bounded periplasmic space"/>
    <property type="evidence" value="ECO:0007669"/>
    <property type="project" value="TreeGrafter"/>
</dbReference>
<evidence type="ECO:0000256" key="5">
    <source>
        <dbReference type="SAM" id="MobiDB-lite"/>
    </source>
</evidence>
<feature type="region of interest" description="Disordered" evidence="5">
    <location>
        <begin position="22"/>
        <end position="42"/>
    </location>
</feature>
<dbReference type="OrthoDB" id="1846031at2"/>
<dbReference type="PROSITE" id="PS51257">
    <property type="entry name" value="PROKAR_LIPOPROTEIN"/>
    <property type="match status" value="1"/>
</dbReference>
<organism evidence="8 9">
    <name type="scientific">Pseudonocardia sediminis</name>
    <dbReference type="NCBI Taxonomy" id="1397368"/>
    <lineage>
        <taxon>Bacteria</taxon>
        <taxon>Bacillati</taxon>
        <taxon>Actinomycetota</taxon>
        <taxon>Actinomycetes</taxon>
        <taxon>Pseudonocardiales</taxon>
        <taxon>Pseudonocardiaceae</taxon>
        <taxon>Pseudonocardia</taxon>
    </lineage>
</organism>
<gene>
    <name evidence="8" type="ORF">EV383_3728</name>
</gene>
<accession>A0A4Q7V2N1</accession>
<evidence type="ECO:0000256" key="3">
    <source>
        <dbReference type="ARBA" id="ARBA00022448"/>
    </source>
</evidence>
<dbReference type="Pfam" id="PF01497">
    <property type="entry name" value="Peripla_BP_2"/>
    <property type="match status" value="1"/>
</dbReference>
<evidence type="ECO:0000256" key="6">
    <source>
        <dbReference type="SAM" id="SignalP"/>
    </source>
</evidence>
<dbReference type="PANTHER" id="PTHR30532:SF24">
    <property type="entry name" value="FERRIC ENTEROBACTIN-BINDING PERIPLASMIC PROTEIN FEPB"/>
    <property type="match status" value="1"/>
</dbReference>
<dbReference type="Gene3D" id="3.40.50.1980">
    <property type="entry name" value="Nitrogenase molybdenum iron protein domain"/>
    <property type="match status" value="2"/>
</dbReference>
<evidence type="ECO:0000256" key="2">
    <source>
        <dbReference type="ARBA" id="ARBA00008814"/>
    </source>
</evidence>
<reference evidence="8 9" key="1">
    <citation type="submission" date="2019-02" db="EMBL/GenBank/DDBJ databases">
        <title>Sequencing the genomes of 1000 actinobacteria strains.</title>
        <authorList>
            <person name="Klenk H.-P."/>
        </authorList>
    </citation>
    <scope>NUCLEOTIDE SEQUENCE [LARGE SCALE GENOMIC DNA]</scope>
    <source>
        <strain evidence="8 9">DSM 45779</strain>
    </source>
</reference>
<comment type="subcellular location">
    <subcellularLocation>
        <location evidence="1">Cell envelope</location>
    </subcellularLocation>
</comment>
<protein>
    <submittedName>
        <fullName evidence="8">Iron complex transport system substrate-binding protein</fullName>
    </submittedName>
</protein>
<sequence>MKRLAAGAVVLVMALSGCSSSSTQPAAGPGTGPASSGSFPVTVEHSLGTTTIEREPARVVTLGPSDADVTLALGVVPVGIHSRYGFDRGVGPWAVAALGTAAPAVTSGRQVDYETVAALRPDLIVNVGSGGEKEEQDTLSRIAPTVALPKGAEPYAPRWQDATRLIAQALGRPEQGDRLVTDTEGYLRRVAAENPGFAGKTLTYLDVAGGEVFVGGRETTVVTTMRELGFRDTPYVQGLPPEEVQSKLSPELLPRVDADAVLVYPLDGNGERVLRDTPGLATLPAVRANRAVVLPDLALSAPSVLSIPYGVDRVVPSLRTATG</sequence>
<dbReference type="SUPFAM" id="SSF53807">
    <property type="entry name" value="Helical backbone' metal receptor"/>
    <property type="match status" value="1"/>
</dbReference>
<comment type="caution">
    <text evidence="8">The sequence shown here is derived from an EMBL/GenBank/DDBJ whole genome shotgun (WGS) entry which is preliminary data.</text>
</comment>
<comment type="similarity">
    <text evidence="2">Belongs to the bacterial solute-binding protein 8 family.</text>
</comment>
<feature type="signal peptide" evidence="6">
    <location>
        <begin position="1"/>
        <end position="21"/>
    </location>
</feature>
<dbReference type="RefSeq" id="WP_130291064.1">
    <property type="nucleotide sequence ID" value="NZ_SHKL01000001.1"/>
</dbReference>
<proteinExistence type="inferred from homology"/>
<keyword evidence="9" id="KW-1185">Reference proteome</keyword>
<dbReference type="Proteomes" id="UP000291591">
    <property type="component" value="Unassembled WGS sequence"/>
</dbReference>
<dbReference type="CDD" id="cd01146">
    <property type="entry name" value="FhuD"/>
    <property type="match status" value="1"/>
</dbReference>
<evidence type="ECO:0000256" key="4">
    <source>
        <dbReference type="ARBA" id="ARBA00022729"/>
    </source>
</evidence>
<feature type="chain" id="PRO_5038333802" evidence="6">
    <location>
        <begin position="22"/>
        <end position="323"/>
    </location>
</feature>
<feature type="domain" description="Fe/B12 periplasmic-binding" evidence="7">
    <location>
        <begin position="58"/>
        <end position="322"/>
    </location>
</feature>
<evidence type="ECO:0000313" key="8">
    <source>
        <dbReference type="EMBL" id="RZT86829.1"/>
    </source>
</evidence>
<keyword evidence="4 6" id="KW-0732">Signal</keyword>
<dbReference type="InterPro" id="IPR051313">
    <property type="entry name" value="Bact_iron-sidero_bind"/>
</dbReference>
<evidence type="ECO:0000313" key="9">
    <source>
        <dbReference type="Proteomes" id="UP000291591"/>
    </source>
</evidence>
<dbReference type="InterPro" id="IPR002491">
    <property type="entry name" value="ABC_transptr_periplasmic_BD"/>
</dbReference>
<dbReference type="AlphaFoldDB" id="A0A4Q7V2N1"/>